<accession>A0A5N4D1D2</accession>
<dbReference type="Pfam" id="PF14914">
    <property type="entry name" value="LRRC37AB_C"/>
    <property type="match status" value="1"/>
</dbReference>
<dbReference type="EMBL" id="JWIN03000016">
    <property type="protein sequence ID" value="KAB1264905.1"/>
    <property type="molecule type" value="Genomic_DNA"/>
</dbReference>
<proteinExistence type="predicted"/>
<protein>
    <recommendedName>
        <fullName evidence="2">LRRC37A/B like protein 1 C-terminal domain-containing protein</fullName>
    </recommendedName>
</protein>
<evidence type="ECO:0000259" key="2">
    <source>
        <dbReference type="Pfam" id="PF14914"/>
    </source>
</evidence>
<gene>
    <name evidence="3" type="ORF">Cadr_000019264</name>
</gene>
<feature type="region of interest" description="Disordered" evidence="1">
    <location>
        <begin position="1"/>
        <end position="43"/>
    </location>
</feature>
<evidence type="ECO:0000313" key="3">
    <source>
        <dbReference type="EMBL" id="KAB1264905.1"/>
    </source>
</evidence>
<feature type="domain" description="LRRC37A/B like protein 1 C-terminal" evidence="2">
    <location>
        <begin position="69"/>
        <end position="133"/>
    </location>
</feature>
<dbReference type="InterPro" id="IPR029423">
    <property type="entry name" value="LRRC37AB_C"/>
</dbReference>
<dbReference type="Proteomes" id="UP000299084">
    <property type="component" value="Unassembled WGS sequence"/>
</dbReference>
<dbReference type="AlphaFoldDB" id="A0A5N4D1D2"/>
<dbReference type="PANTHER" id="PTHR23045">
    <property type="entry name" value="LEUCINE-RICH REPEAT-CONTAINING PROTEIN 37A"/>
    <property type="match status" value="1"/>
</dbReference>
<name>A0A5N4D1D2_CAMDR</name>
<evidence type="ECO:0000256" key="1">
    <source>
        <dbReference type="SAM" id="MobiDB-lite"/>
    </source>
</evidence>
<comment type="caution">
    <text evidence="3">The sequence shown here is derived from an EMBL/GenBank/DDBJ whole genome shotgun (WGS) entry which is preliminary data.</text>
</comment>
<reference evidence="3 4" key="1">
    <citation type="journal article" date="2019" name="Mol. Ecol. Resour.">
        <title>Improving Illumina assemblies with Hi-C and long reads: an example with the North African dromedary.</title>
        <authorList>
            <person name="Elbers J.P."/>
            <person name="Rogers M.F."/>
            <person name="Perelman P.L."/>
            <person name="Proskuryakova A.A."/>
            <person name="Serdyukova N.A."/>
            <person name="Johnson W.E."/>
            <person name="Horin P."/>
            <person name="Corander J."/>
            <person name="Murphy D."/>
            <person name="Burger P.A."/>
        </authorList>
    </citation>
    <scope>NUCLEOTIDE SEQUENCE [LARGE SCALE GENOMIC DNA]</scope>
    <source>
        <strain evidence="3">Drom800</strain>
        <tissue evidence="3">Blood</tissue>
    </source>
</reference>
<dbReference type="InterPro" id="IPR015753">
    <property type="entry name" value="LRRC37"/>
</dbReference>
<keyword evidence="4" id="KW-1185">Reference proteome</keyword>
<organism evidence="3 4">
    <name type="scientific">Camelus dromedarius</name>
    <name type="common">Dromedary</name>
    <name type="synonym">Arabian camel</name>
    <dbReference type="NCBI Taxonomy" id="9838"/>
    <lineage>
        <taxon>Eukaryota</taxon>
        <taxon>Metazoa</taxon>
        <taxon>Chordata</taxon>
        <taxon>Craniata</taxon>
        <taxon>Vertebrata</taxon>
        <taxon>Euteleostomi</taxon>
        <taxon>Mammalia</taxon>
        <taxon>Eutheria</taxon>
        <taxon>Laurasiatheria</taxon>
        <taxon>Artiodactyla</taxon>
        <taxon>Tylopoda</taxon>
        <taxon>Camelidae</taxon>
        <taxon>Camelus</taxon>
    </lineage>
</organism>
<sequence length="151" mass="16298">MWLRALRGTAASPAQGPSSRPHLSHMLTTGAASVGSPPGGHDPEPQTWMETETHRLLLEETGLSSLGDEIQLNQPLQSPIPNNDMRSLISLVMQTLKIDRSEAFVLLACAKLISRTGLLMKLLSEQQPVKVAAKRVVFAKVRLAPGLSFGP</sequence>
<evidence type="ECO:0000313" key="4">
    <source>
        <dbReference type="Proteomes" id="UP000299084"/>
    </source>
</evidence>
<dbReference type="PANTHER" id="PTHR23045:SF9">
    <property type="entry name" value="LEUCINE RICH REPEAT CONTAINING 37A-RELATED"/>
    <property type="match status" value="1"/>
</dbReference>